<comment type="catalytic activity">
    <reaction evidence="12">
        <text>harderoheme III + H2O2 + H(+) = heme b + CO2 + 2 H2O</text>
        <dbReference type="Rhea" id="RHEA:57944"/>
        <dbReference type="ChEBI" id="CHEBI:15377"/>
        <dbReference type="ChEBI" id="CHEBI:15378"/>
        <dbReference type="ChEBI" id="CHEBI:16240"/>
        <dbReference type="ChEBI" id="CHEBI:16526"/>
        <dbReference type="ChEBI" id="CHEBI:60344"/>
        <dbReference type="ChEBI" id="CHEBI:142463"/>
    </reaction>
</comment>
<dbReference type="InterPro" id="IPR011008">
    <property type="entry name" value="Dimeric_a/b-barrel"/>
</dbReference>
<proteinExistence type="inferred from homology"/>
<evidence type="ECO:0000256" key="11">
    <source>
        <dbReference type="ARBA" id="ARBA00050019"/>
    </source>
</evidence>
<dbReference type="PATRIC" id="fig|301148.3.peg.3216"/>
<comment type="catalytic activity">
    <reaction evidence="12">
        <text>Fe-coproporphyrin III + H2O2 + H(+) = harderoheme III + CO2 + 2 H2O</text>
        <dbReference type="Rhea" id="RHEA:57940"/>
        <dbReference type="ChEBI" id="CHEBI:15377"/>
        <dbReference type="ChEBI" id="CHEBI:15378"/>
        <dbReference type="ChEBI" id="CHEBI:16240"/>
        <dbReference type="ChEBI" id="CHEBI:16526"/>
        <dbReference type="ChEBI" id="CHEBI:68438"/>
        <dbReference type="ChEBI" id="CHEBI:142463"/>
    </reaction>
</comment>
<evidence type="ECO:0000313" key="14">
    <source>
        <dbReference type="Proteomes" id="UP000075683"/>
    </source>
</evidence>
<keyword evidence="3 12" id="KW-0349">Heme</keyword>
<evidence type="ECO:0000256" key="7">
    <source>
        <dbReference type="ARBA" id="ARBA00023133"/>
    </source>
</evidence>
<evidence type="ECO:0000256" key="5">
    <source>
        <dbReference type="ARBA" id="ARBA00023002"/>
    </source>
</evidence>
<evidence type="ECO:0000256" key="9">
    <source>
        <dbReference type="ARBA" id="ARBA00030236"/>
    </source>
</evidence>
<comment type="function">
    <text evidence="12">Involved in coproporphyrin-dependent heme b biosynthesis. Catalyzes the decarboxylation of Fe-coproporphyrin III (coproheme) to heme b (protoheme IX), the last step of the pathway. The reaction occurs in a stepwise manner with a three-propionate intermediate.</text>
</comment>
<dbReference type="GO" id="GO:0046872">
    <property type="term" value="F:metal ion binding"/>
    <property type="evidence" value="ECO:0007669"/>
    <property type="project" value="UniProtKB-KW"/>
</dbReference>
<organism evidence="13 14">
    <name type="scientific">Caldibacillus debilis</name>
    <dbReference type="NCBI Taxonomy" id="301148"/>
    <lineage>
        <taxon>Bacteria</taxon>
        <taxon>Bacillati</taxon>
        <taxon>Bacillota</taxon>
        <taxon>Bacilli</taxon>
        <taxon>Bacillales</taxon>
        <taxon>Bacillaceae</taxon>
        <taxon>Caldibacillus</taxon>
    </lineage>
</organism>
<comment type="pathway">
    <text evidence="12">Porphyrin-containing compound metabolism; protoheme biosynthesis.</text>
</comment>
<evidence type="ECO:0000256" key="6">
    <source>
        <dbReference type="ARBA" id="ARBA00023004"/>
    </source>
</evidence>
<dbReference type="GO" id="GO:0004601">
    <property type="term" value="F:peroxidase activity"/>
    <property type="evidence" value="ECO:0007669"/>
    <property type="project" value="InterPro"/>
</dbReference>
<dbReference type="Pfam" id="PF06778">
    <property type="entry name" value="Chlor_dismutase"/>
    <property type="match status" value="1"/>
</dbReference>
<dbReference type="AlphaFoldDB" id="A0A150M6V2"/>
<comment type="catalytic activity">
    <reaction evidence="10">
        <text>Fe-coproporphyrin III + 2 H2O2 + 2 H(+) = heme b + 2 CO2 + 4 H2O</text>
        <dbReference type="Rhea" id="RHEA:56516"/>
        <dbReference type="ChEBI" id="CHEBI:15377"/>
        <dbReference type="ChEBI" id="CHEBI:15378"/>
        <dbReference type="ChEBI" id="CHEBI:16240"/>
        <dbReference type="ChEBI" id="CHEBI:16526"/>
        <dbReference type="ChEBI" id="CHEBI:60344"/>
        <dbReference type="ChEBI" id="CHEBI:68438"/>
        <dbReference type="EC" id="1.3.98.5"/>
    </reaction>
    <physiologicalReaction direction="left-to-right" evidence="10">
        <dbReference type="Rhea" id="RHEA:56517"/>
    </physiologicalReaction>
</comment>
<dbReference type="InterPro" id="IPR010644">
    <property type="entry name" value="ChdC/CLD"/>
</dbReference>
<evidence type="ECO:0000313" key="13">
    <source>
        <dbReference type="EMBL" id="KYD19942.1"/>
    </source>
</evidence>
<keyword evidence="5 12" id="KW-0560">Oxidoreductase</keyword>
<evidence type="ECO:0000256" key="3">
    <source>
        <dbReference type="ARBA" id="ARBA00022617"/>
    </source>
</evidence>
<dbReference type="STRING" id="301148.B4135_0841"/>
<dbReference type="EMBL" id="LQYT01000037">
    <property type="protein sequence ID" value="KYD19942.1"/>
    <property type="molecule type" value="Genomic_DNA"/>
</dbReference>
<keyword evidence="4 12" id="KW-0479">Metal-binding</keyword>
<feature type="binding site" evidence="12">
    <location>
        <position position="211"/>
    </location>
    <ligand>
        <name>Fe-coproporphyrin III</name>
        <dbReference type="ChEBI" id="CHEBI:68438"/>
    </ligand>
</feature>
<feature type="binding site" evidence="12">
    <location>
        <begin position="171"/>
        <end position="175"/>
    </location>
    <ligand>
        <name>Fe-coproporphyrin III</name>
        <dbReference type="ChEBI" id="CHEBI:68438"/>
    </ligand>
</feature>
<evidence type="ECO:0000256" key="8">
    <source>
        <dbReference type="ARBA" id="ARBA00029882"/>
    </source>
</evidence>
<feature type="active site" evidence="12">
    <location>
        <position position="171"/>
    </location>
</feature>
<gene>
    <name evidence="12" type="primary">chdC</name>
    <name evidence="13" type="ORF">B4135_0841</name>
</gene>
<keyword evidence="7 12" id="KW-0350">Heme biosynthesis</keyword>
<dbReference type="GO" id="GO:0016634">
    <property type="term" value="F:oxidoreductase activity, acting on the CH-CH group of donors, oxygen as acceptor"/>
    <property type="evidence" value="ECO:0007669"/>
    <property type="project" value="UniProtKB-UniRule"/>
</dbReference>
<keyword evidence="6 12" id="KW-0408">Iron</keyword>
<feature type="binding site" description="axial binding residue" evidence="12">
    <location>
        <position position="198"/>
    </location>
    <ligand>
        <name>Fe-coproporphyrin III</name>
        <dbReference type="ChEBI" id="CHEBI:68438"/>
    </ligand>
    <ligandPart>
        <name>Fe</name>
        <dbReference type="ChEBI" id="CHEBI:18248"/>
    </ligandPart>
</feature>
<dbReference type="InterPro" id="IPR031332">
    <property type="entry name" value="CHDC"/>
</dbReference>
<dbReference type="EC" id="1.3.98.5" evidence="11 12"/>
<evidence type="ECO:0000256" key="1">
    <source>
        <dbReference type="ARBA" id="ARBA00009276"/>
    </source>
</evidence>
<accession>A0A150M6V2</accession>
<reference evidence="13 14" key="1">
    <citation type="submission" date="2016-01" db="EMBL/GenBank/DDBJ databases">
        <title>Draft Genome Sequences of Seven Thermophilic Sporeformers Isolated from Foods.</title>
        <authorList>
            <person name="Berendsen E.M."/>
            <person name="Wells-Bennik M.H."/>
            <person name="Krawcyk A.O."/>
            <person name="De Jong A."/>
            <person name="Holsappel S."/>
            <person name="Eijlander R.T."/>
            <person name="Kuipers O.P."/>
        </authorList>
    </citation>
    <scope>NUCLEOTIDE SEQUENCE [LARGE SCALE GENOMIC DNA]</scope>
    <source>
        <strain evidence="13 14">B4135</strain>
    </source>
</reference>
<evidence type="ECO:0000256" key="4">
    <source>
        <dbReference type="ARBA" id="ARBA00022723"/>
    </source>
</evidence>
<evidence type="ECO:0000256" key="10">
    <source>
        <dbReference type="ARBA" id="ARBA00049896"/>
    </source>
</evidence>
<evidence type="ECO:0000256" key="2">
    <source>
        <dbReference type="ARBA" id="ARBA00014413"/>
    </source>
</evidence>
<sequence>MNESAKRRPAAAAIRTYPLMPVEGVKEMAEAVATLDGWYCLHDFRTVDWVQWKTLPEEEREKAVNEFLSIVSKWEKTAEEKKGSHAVYSVVGQKADFLFMILRPTMEELNDIETELSKTKLFEYLLPAYSYVSVVELSNYMGGGDGDPYQNPYVRSRLYPQLPKTKYICFYPMDKRREGNDNWYMLPLEKRRELMKSHGETGRKYGDKVKQIITGSVGFDDYEWGVTLFSDDVLQFKKLVYEMRFDEVSARYGEFGSFFVGVLADGDRLKRLLKIE</sequence>
<dbReference type="NCBIfam" id="NF008913">
    <property type="entry name" value="PRK12276.1"/>
    <property type="match status" value="1"/>
</dbReference>
<name>A0A150M6V2_9BACI</name>
<protein>
    <recommendedName>
        <fullName evidence="2 12">Coproheme decarboxylase</fullName>
        <ecNumber evidence="11 12">1.3.98.5</ecNumber>
    </recommendedName>
    <alternativeName>
        <fullName evidence="8 12">Coproheme III oxidative decarboxylase</fullName>
    </alternativeName>
    <alternativeName>
        <fullName evidence="9 12">Hydrogen peroxide-dependent heme synthase</fullName>
    </alternativeName>
</protein>
<dbReference type="SUPFAM" id="SSF54909">
    <property type="entry name" value="Dimeric alpha+beta barrel"/>
    <property type="match status" value="1"/>
</dbReference>
<comment type="cofactor">
    <cofactor evidence="12">
        <name>Fe-coproporphyrin III</name>
        <dbReference type="ChEBI" id="CHEBI:68438"/>
    </cofactor>
    <text evidence="12">Fe-coproporphyrin III acts as both substrate and redox cofactor.</text>
</comment>
<dbReference type="Proteomes" id="UP000075683">
    <property type="component" value="Unassembled WGS sequence"/>
</dbReference>
<dbReference type="GO" id="GO:0020037">
    <property type="term" value="F:heme binding"/>
    <property type="evidence" value="ECO:0007669"/>
    <property type="project" value="InterPro"/>
</dbReference>
<dbReference type="GO" id="GO:0006785">
    <property type="term" value="P:heme B biosynthetic process"/>
    <property type="evidence" value="ECO:0007669"/>
    <property type="project" value="UniProtKB-UniRule"/>
</dbReference>
<comment type="similarity">
    <text evidence="1 12">Belongs to the ChdC family. Type 1 subfamily.</text>
</comment>
<comment type="caution">
    <text evidence="13">The sequence shown here is derived from an EMBL/GenBank/DDBJ whole genome shotgun (WGS) entry which is preliminary data.</text>
</comment>
<dbReference type="HAMAP" id="MF_01442">
    <property type="entry name" value="Coproheme_decarbox_1"/>
    <property type="match status" value="1"/>
</dbReference>
<dbReference type="Gene3D" id="3.30.70.1030">
    <property type="entry name" value="Apc35880, domain 1"/>
    <property type="match status" value="2"/>
</dbReference>
<dbReference type="PANTHER" id="PTHR36843">
    <property type="entry name" value="HEME-DEPENDENT PEROXIDASE YWFI-RELATED"/>
    <property type="match status" value="1"/>
</dbReference>
<feature type="binding site" evidence="12">
    <location>
        <position position="249"/>
    </location>
    <ligand>
        <name>Fe-coproporphyrin III</name>
        <dbReference type="ChEBI" id="CHEBI:68438"/>
    </ligand>
</feature>
<evidence type="ECO:0000256" key="12">
    <source>
        <dbReference type="HAMAP-Rule" id="MF_01442"/>
    </source>
</evidence>
<feature type="binding site" evidence="12">
    <location>
        <position position="157"/>
    </location>
    <ligand>
        <name>Fe-coproporphyrin III</name>
        <dbReference type="ChEBI" id="CHEBI:68438"/>
    </ligand>
</feature>
<dbReference type="PANTHER" id="PTHR36843:SF1">
    <property type="entry name" value="COPROHEME DECARBOXYLASE"/>
    <property type="match status" value="1"/>
</dbReference>